<dbReference type="Proteomes" id="UP000594059">
    <property type="component" value="Chromosome"/>
</dbReference>
<sequence>MALVETLMETAVADVELLRKLDTQGDRFSIPRNVDFLLRCPTTEKAEIVASFINECQYGVATAQDLETTPSVLVVVHMPIEQHVLHAVSGFMACVCELYGLDYDGWGCAVQSERT</sequence>
<dbReference type="KEGG" id="lcic:INQ41_12935"/>
<evidence type="ECO:0000313" key="2">
    <source>
        <dbReference type="EMBL" id="QOW19491.1"/>
    </source>
</evidence>
<dbReference type="SUPFAM" id="SSF89946">
    <property type="entry name" value="Hypothetical protein VC0424"/>
    <property type="match status" value="1"/>
</dbReference>
<dbReference type="EMBL" id="CP063656">
    <property type="protein sequence ID" value="QOW19491.1"/>
    <property type="molecule type" value="Genomic_DNA"/>
</dbReference>
<dbReference type="Gene3D" id="3.30.70.970">
    <property type="entry name" value="RraB-like"/>
    <property type="match status" value="1"/>
</dbReference>
<dbReference type="Pfam" id="PF06877">
    <property type="entry name" value="RraB"/>
    <property type="match status" value="1"/>
</dbReference>
<dbReference type="InterPro" id="IPR009671">
    <property type="entry name" value="RraB_dom"/>
</dbReference>
<accession>A0A7S6UFU0</accession>
<keyword evidence="3" id="KW-1185">Reference proteome</keyword>
<dbReference type="InterPro" id="IPR036701">
    <property type="entry name" value="RraB-like_sf"/>
</dbReference>
<proteinExistence type="predicted"/>
<organism evidence="2 3">
    <name type="scientific">Novilysobacter ciconiae</name>
    <dbReference type="NCBI Taxonomy" id="2781022"/>
    <lineage>
        <taxon>Bacteria</taxon>
        <taxon>Pseudomonadati</taxon>
        <taxon>Pseudomonadota</taxon>
        <taxon>Gammaproteobacteria</taxon>
        <taxon>Lysobacterales</taxon>
        <taxon>Lysobacteraceae</taxon>
        <taxon>Novilysobacter</taxon>
    </lineage>
</organism>
<evidence type="ECO:0000259" key="1">
    <source>
        <dbReference type="Pfam" id="PF06877"/>
    </source>
</evidence>
<reference evidence="2 3" key="1">
    <citation type="submission" date="2020-10" db="EMBL/GenBank/DDBJ databases">
        <title>complete genome sequencing of Lysobacter sp. H21R20.</title>
        <authorList>
            <person name="Bae J.-W."/>
            <person name="Lee S.-Y."/>
        </authorList>
    </citation>
    <scope>NUCLEOTIDE SEQUENCE [LARGE SCALE GENOMIC DNA]</scope>
    <source>
        <strain evidence="2 3">H21R20</strain>
    </source>
</reference>
<protein>
    <submittedName>
        <fullName evidence="2">Ribonuclease E inhibitor RraB</fullName>
    </submittedName>
</protein>
<name>A0A7S6UFU0_9GAMM</name>
<evidence type="ECO:0000313" key="3">
    <source>
        <dbReference type="Proteomes" id="UP000594059"/>
    </source>
</evidence>
<feature type="domain" description="Regulator of ribonuclease activity B" evidence="1">
    <location>
        <begin position="15"/>
        <end position="108"/>
    </location>
</feature>
<gene>
    <name evidence="2" type="ORF">INQ41_12935</name>
</gene>
<dbReference type="AlphaFoldDB" id="A0A7S6UFU0"/>